<evidence type="ECO:0000256" key="1">
    <source>
        <dbReference type="ARBA" id="ARBA00004167"/>
    </source>
</evidence>
<dbReference type="GO" id="GO:0006508">
    <property type="term" value="P:proteolysis"/>
    <property type="evidence" value="ECO:0007669"/>
    <property type="project" value="UniProtKB-KW"/>
</dbReference>
<dbReference type="Proteomes" id="UP000006034">
    <property type="component" value="Unassembled WGS sequence"/>
</dbReference>
<dbReference type="Gene3D" id="3.90.1310.10">
    <property type="entry name" value="Penicillin-binding protein 2a (Domain 2)"/>
    <property type="match status" value="1"/>
</dbReference>
<dbReference type="OrthoDB" id="9766847at2"/>
<keyword evidence="11 14" id="KW-1133">Transmembrane helix</keyword>
<evidence type="ECO:0000313" key="18">
    <source>
        <dbReference type="Proteomes" id="UP000006034"/>
    </source>
</evidence>
<dbReference type="NCBIfam" id="TIGR03423">
    <property type="entry name" value="pbp2_mrdA"/>
    <property type="match status" value="1"/>
</dbReference>
<dbReference type="InterPro" id="IPR001460">
    <property type="entry name" value="PCN-bd_Tpept"/>
</dbReference>
<dbReference type="SUPFAM" id="SSF56519">
    <property type="entry name" value="Penicillin binding protein dimerisation domain"/>
    <property type="match status" value="1"/>
</dbReference>
<dbReference type="FunFam" id="3.40.710.10:FF:000024">
    <property type="entry name" value="Penicillin-binding protein 2"/>
    <property type="match status" value="1"/>
</dbReference>
<keyword evidence="8" id="KW-0378">Hydrolase</keyword>
<evidence type="ECO:0000256" key="10">
    <source>
        <dbReference type="ARBA" id="ARBA00022984"/>
    </source>
</evidence>
<dbReference type="GO" id="GO:0008360">
    <property type="term" value="P:regulation of cell shape"/>
    <property type="evidence" value="ECO:0007669"/>
    <property type="project" value="UniProtKB-KW"/>
</dbReference>
<dbReference type="PANTHER" id="PTHR30627">
    <property type="entry name" value="PEPTIDOGLYCAN D,D-TRANSPEPTIDASE"/>
    <property type="match status" value="1"/>
</dbReference>
<dbReference type="InterPro" id="IPR036138">
    <property type="entry name" value="PBP_dimer_sf"/>
</dbReference>
<evidence type="ECO:0000256" key="3">
    <source>
        <dbReference type="ARBA" id="ARBA00022475"/>
    </source>
</evidence>
<dbReference type="EMBL" id="ADCP02000001">
    <property type="protein sequence ID" value="EFV43449.1"/>
    <property type="molecule type" value="Genomic_DNA"/>
</dbReference>
<feature type="transmembrane region" description="Helical" evidence="14">
    <location>
        <begin position="19"/>
        <end position="38"/>
    </location>
</feature>
<dbReference type="InterPro" id="IPR017790">
    <property type="entry name" value="Penicillin-binding_protein_2"/>
</dbReference>
<dbReference type="STRING" id="563192.HMPREF0179_02763"/>
<sequence>MKTIQLETEGYQPPKSGLVLLQCLVGLLFFTFVIRFWYLQIHRGADFAQQAQANHLRQESVYASRGLIRDVKGTLLAENRPAFGLALIREDCKDISATLAQVSEWAGIPLEQLTNRFQQDRRKVKPFEPILLLNDMPFDQVARIEAQLMHWPGLEIVTRSKRYYPEGKEFAHILGYVAEANEQELAADPYLALGDTVGKQGLEYVFEQRLRGHKGLYNVEVDVLGRSLGKTLVEEPQNGENLQLCLDTKLQKQLAALLGDQTGSIVVMEPQTGRLLALVTNPSYDNNVFVGGLSQKDWVALRDDPFHPLQNRAIQSVYPPGSVWKLMMAGLFLKEGISPSFRVVCTGAVKLGNREFRCWRKGGHGAVDMIQSLLHSCDVYYYVLGEKLGIDRIESFAKACGFGAPTGIDLPHEKSGLVPSRAWKKRRSGEAWYRGETLNVSIGQGYTLVTPLQMANFVSSLLNGGKLMKPQLLVDAKPEVRGNIPFSEEARKLVLEGMRVTADVGTAKVLRRTDAVIGGKTGTAQVVKIRMVGERRQRTAEMAYLERDHAWIASYGRKDGKDVVVVVMLEHGGGGSSAAGPVARDVYNILYGTPLGPQPQRAVTRTVRED</sequence>
<keyword evidence="9" id="KW-0133">Cell shape</keyword>
<gene>
    <name evidence="17" type="ORF">HMPREF0179_02763</name>
</gene>
<evidence type="ECO:0000256" key="11">
    <source>
        <dbReference type="ARBA" id="ARBA00022989"/>
    </source>
</evidence>
<keyword evidence="6" id="KW-0645">Protease</keyword>
<dbReference type="InterPro" id="IPR005311">
    <property type="entry name" value="PBP_dimer"/>
</dbReference>
<dbReference type="AlphaFoldDB" id="E5Y995"/>
<dbReference type="GO" id="GO:0009252">
    <property type="term" value="P:peptidoglycan biosynthetic process"/>
    <property type="evidence" value="ECO:0007669"/>
    <property type="project" value="UniProtKB-KW"/>
</dbReference>
<evidence type="ECO:0000259" key="15">
    <source>
        <dbReference type="Pfam" id="PF00905"/>
    </source>
</evidence>
<dbReference type="eggNOG" id="COG0768">
    <property type="taxonomic scope" value="Bacteria"/>
</dbReference>
<evidence type="ECO:0000256" key="5">
    <source>
        <dbReference type="ARBA" id="ARBA00022645"/>
    </source>
</evidence>
<keyword evidence="10" id="KW-0573">Peptidoglycan synthesis</keyword>
<evidence type="ECO:0000256" key="6">
    <source>
        <dbReference type="ARBA" id="ARBA00022670"/>
    </source>
</evidence>
<dbReference type="GO" id="GO:0008658">
    <property type="term" value="F:penicillin binding"/>
    <property type="evidence" value="ECO:0007669"/>
    <property type="project" value="InterPro"/>
</dbReference>
<evidence type="ECO:0000256" key="8">
    <source>
        <dbReference type="ARBA" id="ARBA00022801"/>
    </source>
</evidence>
<evidence type="ECO:0000313" key="17">
    <source>
        <dbReference type="EMBL" id="EFV43449.1"/>
    </source>
</evidence>
<dbReference type="SUPFAM" id="SSF56601">
    <property type="entry name" value="beta-lactamase/transpeptidase-like"/>
    <property type="match status" value="1"/>
</dbReference>
<keyword evidence="3" id="KW-1003">Cell membrane</keyword>
<keyword evidence="4" id="KW-0997">Cell inner membrane</keyword>
<evidence type="ECO:0000256" key="7">
    <source>
        <dbReference type="ARBA" id="ARBA00022692"/>
    </source>
</evidence>
<keyword evidence="12 14" id="KW-0472">Membrane</keyword>
<evidence type="ECO:0000256" key="13">
    <source>
        <dbReference type="ARBA" id="ARBA00023316"/>
    </source>
</evidence>
<comment type="caution">
    <text evidence="17">The sequence shown here is derived from an EMBL/GenBank/DDBJ whole genome shotgun (WGS) entry which is preliminary data.</text>
</comment>
<dbReference type="GO" id="GO:0071555">
    <property type="term" value="P:cell wall organization"/>
    <property type="evidence" value="ECO:0007669"/>
    <property type="project" value="UniProtKB-KW"/>
</dbReference>
<dbReference type="GO" id="GO:0009002">
    <property type="term" value="F:serine-type D-Ala-D-Ala carboxypeptidase activity"/>
    <property type="evidence" value="ECO:0007669"/>
    <property type="project" value="InterPro"/>
</dbReference>
<organism evidence="17 18">
    <name type="scientific">Bilophila wadsworthia (strain 3_1_6)</name>
    <dbReference type="NCBI Taxonomy" id="563192"/>
    <lineage>
        <taxon>Bacteria</taxon>
        <taxon>Pseudomonadati</taxon>
        <taxon>Thermodesulfobacteriota</taxon>
        <taxon>Desulfovibrionia</taxon>
        <taxon>Desulfovibrionales</taxon>
        <taxon>Desulfovibrionaceae</taxon>
        <taxon>Bilophila</taxon>
    </lineage>
</organism>
<dbReference type="HOGENOM" id="CLU_009289_1_2_7"/>
<evidence type="ECO:0000256" key="4">
    <source>
        <dbReference type="ARBA" id="ARBA00022519"/>
    </source>
</evidence>
<dbReference type="GO" id="GO:0005886">
    <property type="term" value="C:plasma membrane"/>
    <property type="evidence" value="ECO:0007669"/>
    <property type="project" value="UniProtKB-SubCell"/>
</dbReference>
<evidence type="ECO:0000256" key="14">
    <source>
        <dbReference type="SAM" id="Phobius"/>
    </source>
</evidence>
<comment type="subcellular location">
    <subcellularLocation>
        <location evidence="2">Cell membrane</location>
    </subcellularLocation>
    <subcellularLocation>
        <location evidence="1">Membrane</location>
        <topology evidence="1">Single-pass membrane protein</topology>
    </subcellularLocation>
</comment>
<keyword evidence="13" id="KW-0961">Cell wall biogenesis/degradation</keyword>
<evidence type="ECO:0000256" key="2">
    <source>
        <dbReference type="ARBA" id="ARBA00004236"/>
    </source>
</evidence>
<evidence type="ECO:0000259" key="16">
    <source>
        <dbReference type="Pfam" id="PF03717"/>
    </source>
</evidence>
<dbReference type="Pfam" id="PF00905">
    <property type="entry name" value="Transpeptidase"/>
    <property type="match status" value="1"/>
</dbReference>
<reference evidence="17 18" key="2">
    <citation type="submission" date="2013-04" db="EMBL/GenBank/DDBJ databases">
        <title>The Genome Sequence of Bilophila wadsworthia 3_1_6.</title>
        <authorList>
            <consortium name="The Broad Institute Genomics Platform"/>
            <person name="Earl A."/>
            <person name="Ward D."/>
            <person name="Feldgarden M."/>
            <person name="Gevers D."/>
            <person name="Sibley C."/>
            <person name="Strauss J."/>
            <person name="Allen-Vercoe E."/>
            <person name="Walker B."/>
            <person name="Young S."/>
            <person name="Zeng Q."/>
            <person name="Gargeya S."/>
            <person name="Fitzgerald M."/>
            <person name="Haas B."/>
            <person name="Abouelleil A."/>
            <person name="Allen A.W."/>
            <person name="Alvarado L."/>
            <person name="Arachchi H.M."/>
            <person name="Berlin A.M."/>
            <person name="Chapman S.B."/>
            <person name="Gainer-Dewar J."/>
            <person name="Goldberg J."/>
            <person name="Griggs A."/>
            <person name="Gujja S."/>
            <person name="Hansen M."/>
            <person name="Howarth C."/>
            <person name="Imamovic A."/>
            <person name="Ireland A."/>
            <person name="Larimer J."/>
            <person name="McCowan C."/>
            <person name="Murphy C."/>
            <person name="Pearson M."/>
            <person name="Poon T.W."/>
            <person name="Priest M."/>
            <person name="Roberts A."/>
            <person name="Saif S."/>
            <person name="Shea T."/>
            <person name="Sisk P."/>
            <person name="Sykes S."/>
            <person name="Wortman J."/>
            <person name="Nusbaum C."/>
            <person name="Birren B."/>
        </authorList>
    </citation>
    <scope>NUCLEOTIDE SEQUENCE [LARGE SCALE GENOMIC DNA]</scope>
    <source>
        <strain evidence="17 18">3_1_6</strain>
    </source>
</reference>
<dbReference type="InterPro" id="IPR050515">
    <property type="entry name" value="Beta-lactam/transpept"/>
</dbReference>
<feature type="domain" description="Penicillin-binding protein dimerisation" evidence="16">
    <location>
        <begin position="61"/>
        <end position="229"/>
    </location>
</feature>
<proteinExistence type="predicted"/>
<dbReference type="InterPro" id="IPR012338">
    <property type="entry name" value="Beta-lactam/transpept-like"/>
</dbReference>
<keyword evidence="7 14" id="KW-0812">Transmembrane</keyword>
<keyword evidence="5" id="KW-0121">Carboxypeptidase</keyword>
<dbReference type="Gene3D" id="3.40.710.10">
    <property type="entry name" value="DD-peptidase/beta-lactamase superfamily"/>
    <property type="match status" value="1"/>
</dbReference>
<name>E5Y995_BILW3</name>
<dbReference type="GeneID" id="78084841"/>
<dbReference type="GO" id="GO:0071972">
    <property type="term" value="F:peptidoglycan L,D-transpeptidase activity"/>
    <property type="evidence" value="ECO:0007669"/>
    <property type="project" value="TreeGrafter"/>
</dbReference>
<feature type="domain" description="Penicillin-binding protein transpeptidase" evidence="15">
    <location>
        <begin position="263"/>
        <end position="587"/>
    </location>
</feature>
<evidence type="ECO:0000256" key="9">
    <source>
        <dbReference type="ARBA" id="ARBA00022960"/>
    </source>
</evidence>
<accession>E5Y995</accession>
<dbReference type="Pfam" id="PF03717">
    <property type="entry name" value="PBP_dimer"/>
    <property type="match status" value="1"/>
</dbReference>
<evidence type="ECO:0000256" key="12">
    <source>
        <dbReference type="ARBA" id="ARBA00023136"/>
    </source>
</evidence>
<protein>
    <submittedName>
        <fullName evidence="17">Penicillin-binding protein 2</fullName>
    </submittedName>
</protein>
<dbReference type="RefSeq" id="WP_005028808.1">
    <property type="nucleotide sequence ID" value="NZ_KE150238.1"/>
</dbReference>
<reference evidence="17 18" key="1">
    <citation type="submission" date="2010-10" db="EMBL/GenBank/DDBJ databases">
        <authorList>
            <consortium name="The Broad Institute Genome Sequencing Platform"/>
            <person name="Ward D."/>
            <person name="Earl A."/>
            <person name="Feldgarden M."/>
            <person name="Young S.K."/>
            <person name="Gargeya S."/>
            <person name="Zeng Q."/>
            <person name="Alvarado L."/>
            <person name="Berlin A."/>
            <person name="Bochicchio J."/>
            <person name="Chapman S.B."/>
            <person name="Chen Z."/>
            <person name="Freedman E."/>
            <person name="Gellesch M."/>
            <person name="Goldberg J."/>
            <person name="Griggs A."/>
            <person name="Gujja S."/>
            <person name="Heilman E."/>
            <person name="Heiman D."/>
            <person name="Howarth C."/>
            <person name="Mehta T."/>
            <person name="Neiman D."/>
            <person name="Pearson M."/>
            <person name="Roberts A."/>
            <person name="Saif S."/>
            <person name="Shea T."/>
            <person name="Shenoy N."/>
            <person name="Sisk P."/>
            <person name="Stolte C."/>
            <person name="Sykes S."/>
            <person name="White J."/>
            <person name="Yandava C."/>
            <person name="Allen-Vercoe E."/>
            <person name="Sibley C."/>
            <person name="Ambrose C.E."/>
            <person name="Strauss J."/>
            <person name="Daigneault M."/>
            <person name="Haas B."/>
            <person name="Nusbaum C."/>
            <person name="Birren B."/>
        </authorList>
    </citation>
    <scope>NUCLEOTIDE SEQUENCE [LARGE SCALE GENOMIC DNA]</scope>
    <source>
        <strain evidence="17 18">3_1_6</strain>
    </source>
</reference>
<dbReference type="PANTHER" id="PTHR30627:SF2">
    <property type="entry name" value="PEPTIDOGLYCAN D,D-TRANSPEPTIDASE MRDA"/>
    <property type="match status" value="1"/>
</dbReference>
<keyword evidence="18" id="KW-1185">Reference proteome</keyword>